<comment type="caution">
    <text evidence="2">The sequence shown here is derived from an EMBL/GenBank/DDBJ whole genome shotgun (WGS) entry which is preliminary data.</text>
</comment>
<accession>A0A7W7ZDW2</accession>
<feature type="region of interest" description="Disordered" evidence="1">
    <location>
        <begin position="50"/>
        <end position="75"/>
    </location>
</feature>
<dbReference type="Proteomes" id="UP000540989">
    <property type="component" value="Unassembled WGS sequence"/>
</dbReference>
<keyword evidence="3" id="KW-1185">Reference proteome</keyword>
<evidence type="ECO:0000313" key="2">
    <source>
        <dbReference type="EMBL" id="MBB5058120.1"/>
    </source>
</evidence>
<dbReference type="EMBL" id="JACHIP010000003">
    <property type="protein sequence ID" value="MBB5058120.1"/>
    <property type="molecule type" value="Genomic_DNA"/>
</dbReference>
<reference evidence="2 3" key="1">
    <citation type="submission" date="2020-08" db="EMBL/GenBank/DDBJ databases">
        <title>Genomic Encyclopedia of Type Strains, Phase IV (KMG-V): Genome sequencing to study the core and pangenomes of soil and plant-associated prokaryotes.</title>
        <authorList>
            <person name="Whitman W."/>
        </authorList>
    </citation>
    <scope>NUCLEOTIDE SEQUENCE [LARGE SCALE GENOMIC DNA]</scope>
    <source>
        <strain evidence="2 3">M8UP14</strain>
    </source>
</reference>
<gene>
    <name evidence="2" type="ORF">HDF16_002826</name>
</gene>
<proteinExistence type="predicted"/>
<sequence length="75" mass="8123">MNGLIGLCPQWRSLAEVVLRSLSFQETGRSQPVDATLAWSLLAGVSKSNVAKSRTSAPQKDHDVSLVSYTPPLKK</sequence>
<protein>
    <submittedName>
        <fullName evidence="2">Uncharacterized protein</fullName>
    </submittedName>
</protein>
<evidence type="ECO:0000256" key="1">
    <source>
        <dbReference type="SAM" id="MobiDB-lite"/>
    </source>
</evidence>
<organism evidence="2 3">
    <name type="scientific">Granulicella aggregans</name>
    <dbReference type="NCBI Taxonomy" id="474949"/>
    <lineage>
        <taxon>Bacteria</taxon>
        <taxon>Pseudomonadati</taxon>
        <taxon>Acidobacteriota</taxon>
        <taxon>Terriglobia</taxon>
        <taxon>Terriglobales</taxon>
        <taxon>Acidobacteriaceae</taxon>
        <taxon>Granulicella</taxon>
    </lineage>
</organism>
<dbReference type="AlphaFoldDB" id="A0A7W7ZDW2"/>
<evidence type="ECO:0000313" key="3">
    <source>
        <dbReference type="Proteomes" id="UP000540989"/>
    </source>
</evidence>
<name>A0A7W7ZDW2_9BACT</name>